<dbReference type="EMBL" id="ACKP02000015">
    <property type="protein sequence ID" value="EEX77611.1"/>
    <property type="molecule type" value="Genomic_DNA"/>
</dbReference>
<reference evidence="3 4" key="1">
    <citation type="submission" date="2009-09" db="EMBL/GenBank/DDBJ databases">
        <authorList>
            <person name="Weinstock G."/>
            <person name="Sodergren E."/>
            <person name="Clifton S."/>
            <person name="Fulton L."/>
            <person name="Fulton B."/>
            <person name="Courtney L."/>
            <person name="Fronick C."/>
            <person name="Harrison M."/>
            <person name="Strong C."/>
            <person name="Farmer C."/>
            <person name="Delahaunty K."/>
            <person name="Markovic C."/>
            <person name="Hall O."/>
            <person name="Minx P."/>
            <person name="Tomlinson C."/>
            <person name="Mitreva M."/>
            <person name="Nelson J."/>
            <person name="Hou S."/>
            <person name="Wollam A."/>
            <person name="Pepin K.H."/>
            <person name="Johnson M."/>
            <person name="Bhonagiri V."/>
            <person name="Nash W.E."/>
            <person name="Warren W."/>
            <person name="Chinwalla A."/>
            <person name="Mardis E.R."/>
            <person name="Wilson R.K."/>
        </authorList>
    </citation>
    <scope>NUCLEOTIDE SEQUENCE [LARGE SCALE GENOMIC DNA]</scope>
    <source>
        <strain evidence="3">ATCC 35185</strain>
        <strain evidence="4">ATCC 35185 / DSM 20758 / VPI D19B-28</strain>
    </source>
</reference>
<organism evidence="3 4">
    <name type="scientific">Selenomonas sputigena (strain ATCC 35185 / DSM 20758 / CCUG 44933 / VPI D19B-28)</name>
    <dbReference type="NCBI Taxonomy" id="546271"/>
    <lineage>
        <taxon>Bacteria</taxon>
        <taxon>Bacillati</taxon>
        <taxon>Bacillota</taxon>
        <taxon>Negativicutes</taxon>
        <taxon>Selenomonadales</taxon>
        <taxon>Selenomonadaceae</taxon>
        <taxon>Selenomonas</taxon>
    </lineage>
</organism>
<dbReference type="Pfam" id="PF04233">
    <property type="entry name" value="Phage_Mu_F"/>
    <property type="match status" value="1"/>
</dbReference>
<proteinExistence type="predicted"/>
<evidence type="ECO:0000313" key="2">
    <source>
        <dbReference type="EMBL" id="AEC00294.1"/>
    </source>
</evidence>
<feature type="domain" description="Phage head morphogenesis" evidence="1">
    <location>
        <begin position="132"/>
        <end position="253"/>
    </location>
</feature>
<dbReference type="OrthoDB" id="9151105at2"/>
<evidence type="ECO:0000259" key="1">
    <source>
        <dbReference type="Pfam" id="PF04233"/>
    </source>
</evidence>
<dbReference type="InterPro" id="IPR006528">
    <property type="entry name" value="Phage_head_morphogenesis_dom"/>
</dbReference>
<protein>
    <submittedName>
        <fullName evidence="2">Head morphogenesis protein SPP1 gp7</fullName>
    </submittedName>
    <submittedName>
        <fullName evidence="3">Phage head morphogenesis protein, SPP1 gp7 family</fullName>
    </submittedName>
</protein>
<dbReference type="STRING" id="546271.Selsp_1335"/>
<dbReference type="Proteomes" id="UP000003505">
    <property type="component" value="Unassembled WGS sequence"/>
</dbReference>
<accession>C9LU80</accession>
<dbReference type="EMBL" id="CP002637">
    <property type="protein sequence ID" value="AEC00294.1"/>
    <property type="molecule type" value="Genomic_DNA"/>
</dbReference>
<dbReference type="eggNOG" id="COG2369">
    <property type="taxonomic scope" value="Bacteria"/>
</dbReference>
<dbReference type="AlphaFoldDB" id="C9LU80"/>
<reference evidence="2 5" key="2">
    <citation type="submission" date="2011-04" db="EMBL/GenBank/DDBJ databases">
        <title>The complete genome of Selenomonas sputigena DSM 20758.</title>
        <authorList>
            <consortium name="US DOE Joint Genome Institute (JGI-PGF)"/>
            <person name="Lucas S."/>
            <person name="Copeland A."/>
            <person name="Lapidus A."/>
            <person name="Bruce D."/>
            <person name="Goodwin L."/>
            <person name="Pitluck S."/>
            <person name="Peters L."/>
            <person name="Kyrpides N."/>
            <person name="Mavromatis K."/>
            <person name="Ivanova N."/>
            <person name="Ovchinnikova G."/>
            <person name="Teshima H."/>
            <person name="Detter J.C."/>
            <person name="Tapia R."/>
            <person name="Han C."/>
            <person name="Land M."/>
            <person name="Hauser L."/>
            <person name="Markowitz V."/>
            <person name="Cheng J.-F."/>
            <person name="Hugenholtz P."/>
            <person name="Woyke T."/>
            <person name="Wu D."/>
            <person name="Gronow S."/>
            <person name="Wellnitz S."/>
            <person name="Schneider S."/>
            <person name="Klenk H.-P."/>
            <person name="Eisen J.A."/>
        </authorList>
    </citation>
    <scope>NUCLEOTIDE SEQUENCE [LARGE SCALE GENOMIC DNA]</scope>
    <source>
        <strain evidence="2">ATCC 35185</strain>
        <strain evidence="5">ATCC 35185 / DSM 20758 / VPI D19B-28</strain>
    </source>
</reference>
<sequence length="287" mass="32694">MNQPLWMPKRTIEAAFRRALLRVARGMVRSIDGTDDPVLIAVALERFSQSPEFARLSEAIAMKMVTGLFDDTGRTWREAARNNGKGREIYEVLRKELQGTRGARVRALVRENAALIKTLPKTIADDMASYTAREAMKGRRAADIAEEIQRVFPEKTRARAELIARTQVSMAQTDLVRSRAEDLGLDWYVWRACGGNQGDGRTRTSHRHMSGVLVRWSDPPAPEDLFPRYGADGRRYSNKLGHYHAGCCPNCRCYPEPVVDLDVLKFPMRVYQNGRIERMQRKHFEGT</sequence>
<gene>
    <name evidence="2" type="ordered locus">Selsp_1335</name>
    <name evidence="3" type="ORF">SELSPUOL_00887</name>
</gene>
<evidence type="ECO:0000313" key="4">
    <source>
        <dbReference type="Proteomes" id="UP000003505"/>
    </source>
</evidence>
<evidence type="ECO:0000313" key="3">
    <source>
        <dbReference type="EMBL" id="EEX77611.1"/>
    </source>
</evidence>
<evidence type="ECO:0000313" key="5">
    <source>
        <dbReference type="Proteomes" id="UP000011124"/>
    </source>
</evidence>
<name>C9LU80_SELS3</name>
<dbReference type="RefSeq" id="WP_006192074.1">
    <property type="nucleotide sequence ID" value="NC_015437.1"/>
</dbReference>
<dbReference type="HOGENOM" id="CLU_087548_0_0_9"/>
<keyword evidence="5" id="KW-1185">Reference proteome</keyword>
<dbReference type="KEGG" id="ssg:Selsp_1335"/>
<dbReference type="Proteomes" id="UP000011124">
    <property type="component" value="Chromosome"/>
</dbReference>